<dbReference type="PROSITE" id="PS00362">
    <property type="entry name" value="RIBOSOMAL_S15"/>
    <property type="match status" value="1"/>
</dbReference>
<evidence type="ECO:0000256" key="3">
    <source>
        <dbReference type="ARBA" id="ARBA00064542"/>
    </source>
</evidence>
<keyword evidence="8" id="KW-1185">Reference proteome</keyword>
<keyword evidence="4 6" id="KW-0699">rRNA-binding</keyword>
<keyword evidence="2 4" id="KW-0687">Ribonucleoprotein</keyword>
<dbReference type="Gene3D" id="6.10.250.3130">
    <property type="match status" value="1"/>
</dbReference>
<protein>
    <recommendedName>
        <fullName evidence="4">Small ribosomal subunit protein uS15</fullName>
    </recommendedName>
</protein>
<gene>
    <name evidence="4" type="primary">rpsO</name>
    <name evidence="7" type="ORF">C9I82_441</name>
</gene>
<dbReference type="NCBIfam" id="TIGR00952">
    <property type="entry name" value="S15_bact"/>
    <property type="match status" value="1"/>
</dbReference>
<evidence type="ECO:0000313" key="7">
    <source>
        <dbReference type="EMBL" id="AXN02389.1"/>
    </source>
</evidence>
<comment type="function">
    <text evidence="4 6">One of the primary rRNA binding proteins, it binds directly to 16S rRNA where it helps nucleate assembly of the platform of the 30S subunit by binding and bridging several RNA helices of the 16S rRNA.</text>
</comment>
<dbReference type="KEGG" id="ppet:C9I82_441"/>
<dbReference type="GO" id="GO:0022627">
    <property type="term" value="C:cytosolic small ribosomal subunit"/>
    <property type="evidence" value="ECO:0007669"/>
    <property type="project" value="TreeGrafter"/>
</dbReference>
<dbReference type="HAMAP" id="MF_01343_B">
    <property type="entry name" value="Ribosomal_uS15_B"/>
    <property type="match status" value="1"/>
</dbReference>
<dbReference type="PANTHER" id="PTHR23321:SF26">
    <property type="entry name" value="SMALL RIBOSOMAL SUBUNIT PROTEIN US15M"/>
    <property type="match status" value="1"/>
</dbReference>
<dbReference type="GO" id="GO:0019843">
    <property type="term" value="F:rRNA binding"/>
    <property type="evidence" value="ECO:0007669"/>
    <property type="project" value="UniProtKB-UniRule"/>
</dbReference>
<dbReference type="AlphaFoldDB" id="A0A346E084"/>
<dbReference type="Gene3D" id="1.10.287.10">
    <property type="entry name" value="S15/NS1, RNA-binding"/>
    <property type="match status" value="1"/>
</dbReference>
<accession>A0A346E084</accession>
<dbReference type="SMART" id="SM01387">
    <property type="entry name" value="Ribosomal_S15"/>
    <property type="match status" value="1"/>
</dbReference>
<sequence>MMPLNKEEKFKIINNFKLKNKDTGSSNIQIALLTKKINKLQKHFIKNKKDKHSKYGLLKMISKRKKLLKYIKKTKNEEYKKLIKILKLRH</sequence>
<dbReference type="InterPro" id="IPR009068">
    <property type="entry name" value="uS15_NS1_RNA-bd_sf"/>
</dbReference>
<dbReference type="SUPFAM" id="SSF47060">
    <property type="entry name" value="S15/NS1 RNA-binding domain"/>
    <property type="match status" value="1"/>
</dbReference>
<comment type="subunit">
    <text evidence="3 4">Part of the 30S ribosomal subunit. Forms a bridge to the 50S subunit in the 70S ribosome, contacting the 23S rRNA.</text>
</comment>
<evidence type="ECO:0000313" key="8">
    <source>
        <dbReference type="Proteomes" id="UP000256856"/>
    </source>
</evidence>
<evidence type="ECO:0000256" key="6">
    <source>
        <dbReference type="RuleBase" id="RU004524"/>
    </source>
</evidence>
<dbReference type="FunFam" id="1.10.287.10:FF:000002">
    <property type="entry name" value="30S ribosomal protein S15"/>
    <property type="match status" value="1"/>
</dbReference>
<evidence type="ECO:0000256" key="5">
    <source>
        <dbReference type="RuleBase" id="RU003919"/>
    </source>
</evidence>
<dbReference type="PANTHER" id="PTHR23321">
    <property type="entry name" value="RIBOSOMAL PROTEIN S15, BACTERIAL AND ORGANELLAR"/>
    <property type="match status" value="1"/>
</dbReference>
<evidence type="ECO:0000256" key="2">
    <source>
        <dbReference type="ARBA" id="ARBA00023274"/>
    </source>
</evidence>
<dbReference type="CDD" id="cd00353">
    <property type="entry name" value="Ribosomal_S15p_S13e"/>
    <property type="match status" value="1"/>
</dbReference>
<dbReference type="EMBL" id="CP028374">
    <property type="protein sequence ID" value="AXN02389.1"/>
    <property type="molecule type" value="Genomic_DNA"/>
</dbReference>
<proteinExistence type="inferred from homology"/>
<dbReference type="GO" id="GO:0003735">
    <property type="term" value="F:structural constituent of ribosome"/>
    <property type="evidence" value="ECO:0007669"/>
    <property type="project" value="InterPro"/>
</dbReference>
<organism evidence="7 8">
    <name type="scientific">Candidatus Purcelliella pentastirinorum</name>
    <dbReference type="NCBI Taxonomy" id="472834"/>
    <lineage>
        <taxon>Bacteria</taxon>
        <taxon>Pseudomonadati</taxon>
        <taxon>Pseudomonadota</taxon>
        <taxon>Gammaproteobacteria</taxon>
        <taxon>Enterobacterales</taxon>
        <taxon>Enterobacteriaceae</taxon>
        <taxon>Candidatus Purcelliella</taxon>
    </lineage>
</organism>
<dbReference type="InterPro" id="IPR005290">
    <property type="entry name" value="Ribosomal_uS15_bac-type"/>
</dbReference>
<dbReference type="Pfam" id="PF00312">
    <property type="entry name" value="Ribosomal_S15"/>
    <property type="match status" value="1"/>
</dbReference>
<dbReference type="Proteomes" id="UP000256856">
    <property type="component" value="Chromosome"/>
</dbReference>
<dbReference type="GO" id="GO:0006412">
    <property type="term" value="P:translation"/>
    <property type="evidence" value="ECO:0007669"/>
    <property type="project" value="UniProtKB-UniRule"/>
</dbReference>
<comment type="function">
    <text evidence="4">Forms an intersubunit bridge (bridge B4) with the 23S rRNA of the 50S subunit in the ribosome.</text>
</comment>
<keyword evidence="4 6" id="KW-0694">RNA-binding</keyword>
<comment type="similarity">
    <text evidence="4 5">Belongs to the universal ribosomal protein uS15 family.</text>
</comment>
<evidence type="ECO:0000256" key="4">
    <source>
        <dbReference type="HAMAP-Rule" id="MF_01343"/>
    </source>
</evidence>
<evidence type="ECO:0000256" key="1">
    <source>
        <dbReference type="ARBA" id="ARBA00022980"/>
    </source>
</evidence>
<reference evidence="7 8" key="1">
    <citation type="submission" date="2018-03" db="EMBL/GenBank/DDBJ databases">
        <title>A parallel universe: an anciently diverged bacterial symbiosis in a Hawaiian planthopper (Hemiptera: Cixiidae) reveals rearranged nutritional responsibilities.</title>
        <authorList>
            <person name="Bennett G."/>
            <person name="Mao M."/>
        </authorList>
    </citation>
    <scope>NUCLEOTIDE SEQUENCE [LARGE SCALE GENOMIC DNA]</scope>
    <source>
        <strain evidence="7 8">OLIH</strain>
    </source>
</reference>
<keyword evidence="1 4" id="KW-0689">Ribosomal protein</keyword>
<dbReference type="InterPro" id="IPR000589">
    <property type="entry name" value="Ribosomal_uS15"/>
</dbReference>
<name>A0A346E084_9ENTR</name>